<evidence type="ECO:0000256" key="2">
    <source>
        <dbReference type="SAM" id="Phobius"/>
    </source>
</evidence>
<evidence type="ECO:0000313" key="4">
    <source>
        <dbReference type="Proteomes" id="UP000218811"/>
    </source>
</evidence>
<dbReference type="Proteomes" id="UP000218811">
    <property type="component" value="Unassembled WGS sequence"/>
</dbReference>
<organism evidence="3 4">
    <name type="scientific">Wolfiporia cocos (strain MD-104)</name>
    <name type="common">Brown rot fungus</name>
    <dbReference type="NCBI Taxonomy" id="742152"/>
    <lineage>
        <taxon>Eukaryota</taxon>
        <taxon>Fungi</taxon>
        <taxon>Dikarya</taxon>
        <taxon>Basidiomycota</taxon>
        <taxon>Agaricomycotina</taxon>
        <taxon>Agaricomycetes</taxon>
        <taxon>Polyporales</taxon>
        <taxon>Phaeolaceae</taxon>
        <taxon>Wolfiporia</taxon>
    </lineage>
</organism>
<proteinExistence type="predicted"/>
<dbReference type="SUPFAM" id="SSF58100">
    <property type="entry name" value="Bacterial hemolysins"/>
    <property type="match status" value="1"/>
</dbReference>
<sequence>MSAVSDDQSMATAVQTQTLTNQWNAVSNDANAYIKALTDTTFLVKDFAALRSQFETFKKVPVTKHELAVYKLAVAAGIIGNVGVEKAISQYVAANDQISAAANVSDEDAKIVKGVLGPPTDAKEQLDDLADRTGKIIDQFNTLLQQPYLDQFACTDPLDGSQTNIFTMVTGFKQEYVALQQKTLPVARDLQAYAELQIALLPIVVTKDPKPGNLTLEDFIATNKPLVDDYLVKASELSAESTAIQKKWDNAIAVVQKAINECTSNIEKWQASVDQLSEELKKVKLYAALAAAGAFIAFTAAVFLPGIGMLAALGVGGVLGALSIKEAIDASKLIQAINELKSAIKNEEATRAKLESLLPYMTNIAKSLSQVSQIWSDIATALTTLNNFYAVLGGPTGSIILDTLRPTIIESWKTVSASVKAYIDAVAK</sequence>
<accession>A0A2H3J0S6</accession>
<gene>
    <name evidence="3" type="ORF">WOLCODRAFT_28164</name>
</gene>
<keyword evidence="1" id="KW-0175">Coiled coil</keyword>
<protein>
    <submittedName>
        <fullName evidence="3">Uncharacterized protein</fullName>
    </submittedName>
</protein>
<feature type="transmembrane region" description="Helical" evidence="2">
    <location>
        <begin position="285"/>
        <end position="304"/>
    </location>
</feature>
<feature type="coiled-coil region" evidence="1">
    <location>
        <begin position="330"/>
        <end position="357"/>
    </location>
</feature>
<evidence type="ECO:0000256" key="1">
    <source>
        <dbReference type="SAM" id="Coils"/>
    </source>
</evidence>
<name>A0A2H3J0S6_WOLCO</name>
<feature type="coiled-coil region" evidence="1">
    <location>
        <begin position="259"/>
        <end position="286"/>
    </location>
</feature>
<dbReference type="EMBL" id="KB467865">
    <property type="protein sequence ID" value="PCH35842.1"/>
    <property type="molecule type" value="Genomic_DNA"/>
</dbReference>
<keyword evidence="4" id="KW-1185">Reference proteome</keyword>
<dbReference type="OMA" id="KAINECT"/>
<dbReference type="Gene3D" id="1.20.1170.10">
    <property type="match status" value="1"/>
</dbReference>
<evidence type="ECO:0000313" key="3">
    <source>
        <dbReference type="EMBL" id="PCH35842.1"/>
    </source>
</evidence>
<keyword evidence="2" id="KW-0812">Transmembrane</keyword>
<keyword evidence="2" id="KW-0472">Membrane</keyword>
<dbReference type="OrthoDB" id="3010434at2759"/>
<reference evidence="3 4" key="1">
    <citation type="journal article" date="2012" name="Science">
        <title>The Paleozoic origin of enzymatic lignin decomposition reconstructed from 31 fungal genomes.</title>
        <authorList>
            <person name="Floudas D."/>
            <person name="Binder M."/>
            <person name="Riley R."/>
            <person name="Barry K."/>
            <person name="Blanchette R.A."/>
            <person name="Henrissat B."/>
            <person name="Martinez A.T."/>
            <person name="Otillar R."/>
            <person name="Spatafora J.W."/>
            <person name="Yadav J.S."/>
            <person name="Aerts A."/>
            <person name="Benoit I."/>
            <person name="Boyd A."/>
            <person name="Carlson A."/>
            <person name="Copeland A."/>
            <person name="Coutinho P.M."/>
            <person name="de Vries R.P."/>
            <person name="Ferreira P."/>
            <person name="Findley K."/>
            <person name="Foster B."/>
            <person name="Gaskell J."/>
            <person name="Glotzer D."/>
            <person name="Gorecki P."/>
            <person name="Heitman J."/>
            <person name="Hesse C."/>
            <person name="Hori C."/>
            <person name="Igarashi K."/>
            <person name="Jurgens J.A."/>
            <person name="Kallen N."/>
            <person name="Kersten P."/>
            <person name="Kohler A."/>
            <person name="Kuees U."/>
            <person name="Kumar T.K.A."/>
            <person name="Kuo A."/>
            <person name="LaButti K."/>
            <person name="Larrondo L.F."/>
            <person name="Lindquist E."/>
            <person name="Ling A."/>
            <person name="Lombard V."/>
            <person name="Lucas S."/>
            <person name="Lundell T."/>
            <person name="Martin R."/>
            <person name="McLaughlin D.J."/>
            <person name="Morgenstern I."/>
            <person name="Morin E."/>
            <person name="Murat C."/>
            <person name="Nagy L.G."/>
            <person name="Nolan M."/>
            <person name="Ohm R.A."/>
            <person name="Patyshakuliyeva A."/>
            <person name="Rokas A."/>
            <person name="Ruiz-Duenas F.J."/>
            <person name="Sabat G."/>
            <person name="Salamov A."/>
            <person name="Samejima M."/>
            <person name="Schmutz J."/>
            <person name="Slot J.C."/>
            <person name="St John F."/>
            <person name="Stenlid J."/>
            <person name="Sun H."/>
            <person name="Sun S."/>
            <person name="Syed K."/>
            <person name="Tsang A."/>
            <person name="Wiebenga A."/>
            <person name="Young D."/>
            <person name="Pisabarro A."/>
            <person name="Eastwood D.C."/>
            <person name="Martin F."/>
            <person name="Cullen D."/>
            <person name="Grigoriev I.V."/>
            <person name="Hibbett D.S."/>
        </authorList>
    </citation>
    <scope>NUCLEOTIDE SEQUENCE [LARGE SCALE GENOMIC DNA]</scope>
    <source>
        <strain evidence="3 4">MD-104</strain>
    </source>
</reference>
<keyword evidence="2" id="KW-1133">Transmembrane helix</keyword>
<dbReference type="AlphaFoldDB" id="A0A2H3J0S6"/>